<dbReference type="RefSeq" id="WP_267612613.1">
    <property type="nucleotide sequence ID" value="NZ_JAOVZQ010000001.1"/>
</dbReference>
<feature type="domain" description="N-acetyltransferase" evidence="1">
    <location>
        <begin position="2"/>
        <end position="164"/>
    </location>
</feature>
<dbReference type="InterPro" id="IPR016181">
    <property type="entry name" value="Acyl_CoA_acyltransferase"/>
</dbReference>
<dbReference type="Proteomes" id="UP001081283">
    <property type="component" value="Unassembled WGS sequence"/>
</dbReference>
<dbReference type="SUPFAM" id="SSF55729">
    <property type="entry name" value="Acyl-CoA N-acyltransferases (Nat)"/>
    <property type="match status" value="1"/>
</dbReference>
<dbReference type="PANTHER" id="PTHR43072:SF52">
    <property type="entry name" value="GCN5-RELATED N-ACETYLTRANSFERASE"/>
    <property type="match status" value="1"/>
</dbReference>
<gene>
    <name evidence="2" type="ORF">OEG82_11660</name>
</gene>
<dbReference type="Pfam" id="PF00583">
    <property type="entry name" value="Acetyltransf_1"/>
    <property type="match status" value="1"/>
</dbReference>
<name>A0ABT3YG18_9HYPH</name>
<proteinExistence type="predicted"/>
<reference evidence="2" key="1">
    <citation type="submission" date="2022-10" db="EMBL/GenBank/DDBJ databases">
        <title>Hoeflea sp. J2-29, isolated from marine algae.</title>
        <authorList>
            <person name="Kristyanto S."/>
            <person name="Kim J.M."/>
            <person name="Jeon C.O."/>
        </authorList>
    </citation>
    <scope>NUCLEOTIDE SEQUENCE</scope>
    <source>
        <strain evidence="2">J2-29</strain>
    </source>
</reference>
<evidence type="ECO:0000259" key="1">
    <source>
        <dbReference type="PROSITE" id="PS51186"/>
    </source>
</evidence>
<dbReference type="PANTHER" id="PTHR43072">
    <property type="entry name" value="N-ACETYLTRANSFERASE"/>
    <property type="match status" value="1"/>
</dbReference>
<protein>
    <submittedName>
        <fullName evidence="2">GNAT family N-acetyltransferase</fullName>
    </submittedName>
</protein>
<keyword evidence="3" id="KW-1185">Reference proteome</keyword>
<evidence type="ECO:0000313" key="3">
    <source>
        <dbReference type="Proteomes" id="UP001081283"/>
    </source>
</evidence>
<evidence type="ECO:0000313" key="2">
    <source>
        <dbReference type="EMBL" id="MCY0094680.1"/>
    </source>
</evidence>
<organism evidence="2 3">
    <name type="scientific">Hoeflea ulvae</name>
    <dbReference type="NCBI Taxonomy" id="2983764"/>
    <lineage>
        <taxon>Bacteria</taxon>
        <taxon>Pseudomonadati</taxon>
        <taxon>Pseudomonadota</taxon>
        <taxon>Alphaproteobacteria</taxon>
        <taxon>Hyphomicrobiales</taxon>
        <taxon>Rhizobiaceae</taxon>
        <taxon>Hoeflea</taxon>
    </lineage>
</organism>
<comment type="caution">
    <text evidence="2">The sequence shown here is derived from an EMBL/GenBank/DDBJ whole genome shotgun (WGS) entry which is preliminary data.</text>
</comment>
<sequence>MFFVRSASARDIATIRAVLVDTWRATYAPFYGAAKVEEIIAAWHSEAAIKANLERPGGEFLVADDGKLIGGVAFASYAPGTKTVSLHQLYVRPECQGLGIGRDLFAEIETCFPDAKSLSVEVDPGNEPAIGFYKAHGMAETGRTDNCGKNQSGIPGLILTKQLTM</sequence>
<dbReference type="Gene3D" id="3.40.630.30">
    <property type="match status" value="1"/>
</dbReference>
<dbReference type="CDD" id="cd04301">
    <property type="entry name" value="NAT_SF"/>
    <property type="match status" value="1"/>
</dbReference>
<dbReference type="PROSITE" id="PS51186">
    <property type="entry name" value="GNAT"/>
    <property type="match status" value="1"/>
</dbReference>
<accession>A0ABT3YG18</accession>
<dbReference type="EMBL" id="JAOVZQ010000001">
    <property type="protein sequence ID" value="MCY0094680.1"/>
    <property type="molecule type" value="Genomic_DNA"/>
</dbReference>
<dbReference type="InterPro" id="IPR000182">
    <property type="entry name" value="GNAT_dom"/>
</dbReference>